<keyword evidence="3" id="KW-1185">Reference proteome</keyword>
<feature type="region of interest" description="Disordered" evidence="1">
    <location>
        <begin position="1"/>
        <end position="53"/>
    </location>
</feature>
<feature type="compositionally biased region" description="Basic and acidic residues" evidence="1">
    <location>
        <begin position="95"/>
        <end position="119"/>
    </location>
</feature>
<feature type="region of interest" description="Disordered" evidence="1">
    <location>
        <begin position="69"/>
        <end position="155"/>
    </location>
</feature>
<dbReference type="EMBL" id="JAWXYG010000012">
    <property type="protein sequence ID" value="KAK4257398.1"/>
    <property type="molecule type" value="Genomic_DNA"/>
</dbReference>
<protein>
    <recommendedName>
        <fullName evidence="4">Nuclear pore complex protein NUP1</fullName>
    </recommendedName>
</protein>
<dbReference type="PANTHER" id="PTHR33416:SF18">
    <property type="entry name" value="NUCLEOPORIN-LIKE PROTEIN"/>
    <property type="match status" value="1"/>
</dbReference>
<dbReference type="Proteomes" id="UP001293593">
    <property type="component" value="Unassembled WGS sequence"/>
</dbReference>
<accession>A0AAE1IW27</accession>
<proteinExistence type="predicted"/>
<evidence type="ECO:0000313" key="3">
    <source>
        <dbReference type="Proteomes" id="UP001293593"/>
    </source>
</evidence>
<dbReference type="GO" id="GO:0005635">
    <property type="term" value="C:nuclear envelope"/>
    <property type="evidence" value="ECO:0007669"/>
    <property type="project" value="TreeGrafter"/>
</dbReference>
<feature type="compositionally biased region" description="Basic and acidic residues" evidence="1">
    <location>
        <begin position="434"/>
        <end position="452"/>
    </location>
</feature>
<feature type="region of interest" description="Disordered" evidence="1">
    <location>
        <begin position="378"/>
        <end position="459"/>
    </location>
</feature>
<evidence type="ECO:0000256" key="1">
    <source>
        <dbReference type="SAM" id="MobiDB-lite"/>
    </source>
</evidence>
<feature type="compositionally biased region" description="Pro residues" evidence="1">
    <location>
        <begin position="35"/>
        <end position="44"/>
    </location>
</feature>
<gene>
    <name evidence="2" type="ORF">QN277_006991</name>
</gene>
<dbReference type="PANTHER" id="PTHR33416">
    <property type="entry name" value="NUCLEAR PORE COMPLEX PROTEIN NUP1"/>
    <property type="match status" value="1"/>
</dbReference>
<dbReference type="AlphaFoldDB" id="A0AAE1IW27"/>
<dbReference type="GO" id="GO:0071763">
    <property type="term" value="P:nuclear membrane organization"/>
    <property type="evidence" value="ECO:0007669"/>
    <property type="project" value="TreeGrafter"/>
</dbReference>
<feature type="region of interest" description="Disordered" evidence="1">
    <location>
        <begin position="585"/>
        <end position="616"/>
    </location>
</feature>
<reference evidence="2" key="1">
    <citation type="submission" date="2023-10" db="EMBL/GenBank/DDBJ databases">
        <title>Chromosome-level genome of the transformable northern wattle, Acacia crassicarpa.</title>
        <authorList>
            <person name="Massaro I."/>
            <person name="Sinha N.R."/>
            <person name="Poethig S."/>
            <person name="Leichty A.R."/>
        </authorList>
    </citation>
    <scope>NUCLEOTIDE SEQUENCE</scope>
    <source>
        <strain evidence="2">Acra3RX</strain>
        <tissue evidence="2">Leaf</tissue>
    </source>
</reference>
<name>A0AAE1IW27_9FABA</name>
<feature type="compositionally biased region" description="Basic and acidic residues" evidence="1">
    <location>
        <begin position="527"/>
        <end position="537"/>
    </location>
</feature>
<organism evidence="2 3">
    <name type="scientific">Acacia crassicarpa</name>
    <name type="common">northern wattle</name>
    <dbReference type="NCBI Taxonomy" id="499986"/>
    <lineage>
        <taxon>Eukaryota</taxon>
        <taxon>Viridiplantae</taxon>
        <taxon>Streptophyta</taxon>
        <taxon>Embryophyta</taxon>
        <taxon>Tracheophyta</taxon>
        <taxon>Spermatophyta</taxon>
        <taxon>Magnoliopsida</taxon>
        <taxon>eudicotyledons</taxon>
        <taxon>Gunneridae</taxon>
        <taxon>Pentapetalae</taxon>
        <taxon>rosids</taxon>
        <taxon>fabids</taxon>
        <taxon>Fabales</taxon>
        <taxon>Fabaceae</taxon>
        <taxon>Caesalpinioideae</taxon>
        <taxon>mimosoid clade</taxon>
        <taxon>Acacieae</taxon>
        <taxon>Acacia</taxon>
    </lineage>
</organism>
<sequence>MARDEITPLGANEGGGAQEEQERGAGGKVRRLLPRKPPATPYSRPPDTSRRRWISKVVDPACRLIAGQASRILPSFFSKTSSAPALPDPTSADEDQGKGLGGEESHRDDRQNGDLHDGTSKPVETESTGERSNKPRTSPGFVLHRQDENGEQTKNNKLSEIEQLVKEKRFSRDEVYRLMEIINSRARDLPNVVQGEENARLTVRNDNKDLVVSHDPKMSNEQRHEDLNGALWGSSTPLEMSKVQDDIGASPVEIAKAYMGSRAFEVGSSSKTTLHTIESGMLHDNEAAIKPYVPSLTPKPSACWPGAVVQDSFTTPQSQSRGFGLHNFPRTPYSRTLLSKSKSRSIHMQGNYSNMSSTPLQSQTTLYLQDKSRGDALEEGGYGSIGPIRRIRHKAGTQSSSRRPAYTPSPLNGPAPKEGSGVHEGFLPAFTKSLEPDKTGSTHKFHSVDKKPQGSGVTFPTVHTHTSLMARRILEHIDRNPPTPQQKSAELKLATKWKNPESSVNANGVLSNENNGFLKLKDANPYKNDGHDGKKSILNENQGSSHVDSESADKSINVNNVTPLRSGINVGNSFLKIGNDTRSLQNTNDAQHFPRKSTEEDASKIAASGDKPSVNTQEKTSLFHSSASKPVLPSISINKPESKWTLASDKSSGFTFPISASSSVLFEPPTPSIAPLFSAGGQHQSKEVSTEPSYSFGLKRSSPPVVFSFPSTSSTAAENDAAGDIKFSFGSNEKARLSFSSFDKNAVCY</sequence>
<comment type="caution">
    <text evidence="2">The sequence shown here is derived from an EMBL/GenBank/DDBJ whole genome shotgun (WGS) entry which is preliminary data.</text>
</comment>
<evidence type="ECO:0000313" key="2">
    <source>
        <dbReference type="EMBL" id="KAK4257398.1"/>
    </source>
</evidence>
<evidence type="ECO:0008006" key="4">
    <source>
        <dbReference type="Google" id="ProtNLM"/>
    </source>
</evidence>
<feature type="region of interest" description="Disordered" evidence="1">
    <location>
        <begin position="527"/>
        <end position="554"/>
    </location>
</feature>